<dbReference type="RefSeq" id="WP_167175343.1">
    <property type="nucleotide sequence ID" value="NZ_BAAAEJ010000003.1"/>
</dbReference>
<dbReference type="SUPFAM" id="SSF57938">
    <property type="entry name" value="DnaJ/Hsp40 cysteine-rich domain"/>
    <property type="match status" value="1"/>
</dbReference>
<dbReference type="SMART" id="SM00271">
    <property type="entry name" value="DnaJ"/>
    <property type="match status" value="1"/>
</dbReference>
<dbReference type="InterPro" id="IPR036410">
    <property type="entry name" value="HSP_DnaJ_Cys-rich_dom_sf"/>
</dbReference>
<feature type="domain" description="J" evidence="11">
    <location>
        <begin position="5"/>
        <end position="70"/>
    </location>
</feature>
<evidence type="ECO:0000256" key="4">
    <source>
        <dbReference type="ARBA" id="ARBA00022737"/>
    </source>
</evidence>
<dbReference type="InterPro" id="IPR018253">
    <property type="entry name" value="DnaJ_domain_CS"/>
</dbReference>
<evidence type="ECO:0000313" key="14">
    <source>
        <dbReference type="Proteomes" id="UP001500791"/>
    </source>
</evidence>
<dbReference type="CDD" id="cd10747">
    <property type="entry name" value="DnaJ_C"/>
    <property type="match status" value="1"/>
</dbReference>
<keyword evidence="4 9" id="KW-0677">Repeat</keyword>
<dbReference type="Gene3D" id="1.10.287.110">
    <property type="entry name" value="DnaJ domain"/>
    <property type="match status" value="1"/>
</dbReference>
<comment type="similarity">
    <text evidence="9">Belongs to the DnaJ family.</text>
</comment>
<feature type="binding site" evidence="9">
    <location>
        <position position="159"/>
    </location>
    <ligand>
        <name>Zn(2+)</name>
        <dbReference type="ChEBI" id="CHEBI:29105"/>
        <label>1</label>
    </ligand>
</feature>
<comment type="domain">
    <text evidence="9">The J domain is necessary and sufficient to stimulate DnaK ATPase activity. Zinc center 1 plays an important role in the autonomous, DnaK-independent chaperone activity of DnaJ. Zinc center 2 is essential for interaction with DnaK and for DnaJ activity.</text>
</comment>
<evidence type="ECO:0000256" key="3">
    <source>
        <dbReference type="ARBA" id="ARBA00022723"/>
    </source>
</evidence>
<dbReference type="Pfam" id="PF01556">
    <property type="entry name" value="DnaJ_C"/>
    <property type="match status" value="1"/>
</dbReference>
<keyword evidence="1 9" id="KW-0963">Cytoplasm</keyword>
<dbReference type="InterPro" id="IPR001305">
    <property type="entry name" value="HSP_DnaJ_Cys-rich_dom"/>
</dbReference>
<evidence type="ECO:0000256" key="7">
    <source>
        <dbReference type="ARBA" id="ARBA00023016"/>
    </source>
</evidence>
<dbReference type="NCBIfam" id="TIGR02349">
    <property type="entry name" value="DnaJ_bact"/>
    <property type="match status" value="1"/>
</dbReference>
<evidence type="ECO:0000256" key="10">
    <source>
        <dbReference type="PROSITE-ProRule" id="PRU00546"/>
    </source>
</evidence>
<feature type="repeat" description="CXXCXGXG motif" evidence="9">
    <location>
        <begin position="156"/>
        <end position="163"/>
    </location>
</feature>
<feature type="binding site" evidence="9">
    <location>
        <position position="198"/>
    </location>
    <ligand>
        <name>Zn(2+)</name>
        <dbReference type="ChEBI" id="CHEBI:29105"/>
        <label>2</label>
    </ligand>
</feature>
<proteinExistence type="inferred from homology"/>
<evidence type="ECO:0000256" key="8">
    <source>
        <dbReference type="ARBA" id="ARBA00023186"/>
    </source>
</evidence>
<feature type="repeat" description="CXXCXGXG motif" evidence="9">
    <location>
        <begin position="195"/>
        <end position="202"/>
    </location>
</feature>
<dbReference type="Pfam" id="PF00684">
    <property type="entry name" value="DnaJ_CXXCXGXG"/>
    <property type="match status" value="1"/>
</dbReference>
<feature type="binding site" evidence="9">
    <location>
        <position position="173"/>
    </location>
    <ligand>
        <name>Zn(2+)</name>
        <dbReference type="ChEBI" id="CHEBI:29105"/>
        <label>2</label>
    </ligand>
</feature>
<dbReference type="InterPro" id="IPR036869">
    <property type="entry name" value="J_dom_sf"/>
</dbReference>
<dbReference type="HAMAP" id="MF_01152">
    <property type="entry name" value="DnaJ"/>
    <property type="match status" value="1"/>
</dbReference>
<keyword evidence="2 9" id="KW-0235">DNA replication</keyword>
<comment type="cofactor">
    <cofactor evidence="9">
        <name>Zn(2+)</name>
        <dbReference type="ChEBI" id="CHEBI:29105"/>
    </cofactor>
    <text evidence="9">Binds 2 Zn(2+) ions per monomer.</text>
</comment>
<dbReference type="EMBL" id="BAAAEJ010000003">
    <property type="protein sequence ID" value="GAA0381961.1"/>
    <property type="molecule type" value="Genomic_DNA"/>
</dbReference>
<organism evidence="13 14">
    <name type="scientific">Brevundimonas terrae</name>
    <dbReference type="NCBI Taxonomy" id="363631"/>
    <lineage>
        <taxon>Bacteria</taxon>
        <taxon>Pseudomonadati</taxon>
        <taxon>Pseudomonadota</taxon>
        <taxon>Alphaproteobacteria</taxon>
        <taxon>Caulobacterales</taxon>
        <taxon>Caulobacteraceae</taxon>
        <taxon>Brevundimonas</taxon>
    </lineage>
</organism>
<evidence type="ECO:0000256" key="1">
    <source>
        <dbReference type="ARBA" id="ARBA00022490"/>
    </source>
</evidence>
<gene>
    <name evidence="9 13" type="primary">dnaJ</name>
    <name evidence="13" type="ORF">GCM10009093_06170</name>
</gene>
<evidence type="ECO:0000259" key="12">
    <source>
        <dbReference type="PROSITE" id="PS51188"/>
    </source>
</evidence>
<reference evidence="13 14" key="1">
    <citation type="journal article" date="2019" name="Int. J. Syst. Evol. Microbiol.">
        <title>The Global Catalogue of Microorganisms (GCM) 10K type strain sequencing project: providing services to taxonomists for standard genome sequencing and annotation.</title>
        <authorList>
            <consortium name="The Broad Institute Genomics Platform"/>
            <consortium name="The Broad Institute Genome Sequencing Center for Infectious Disease"/>
            <person name="Wu L."/>
            <person name="Ma J."/>
        </authorList>
    </citation>
    <scope>NUCLEOTIDE SEQUENCE [LARGE SCALE GENOMIC DNA]</scope>
    <source>
        <strain evidence="13 14">JCM 13476</strain>
    </source>
</reference>
<keyword evidence="7 9" id="KW-0346">Stress response</keyword>
<dbReference type="Gene3D" id="2.60.260.20">
    <property type="entry name" value="Urease metallochaperone UreE, N-terminal domain"/>
    <property type="match status" value="2"/>
</dbReference>
<evidence type="ECO:0000256" key="6">
    <source>
        <dbReference type="ARBA" id="ARBA00022833"/>
    </source>
</evidence>
<protein>
    <recommendedName>
        <fullName evidence="9">Chaperone protein DnaJ</fullName>
    </recommendedName>
</protein>
<comment type="caution">
    <text evidence="13">The sequence shown here is derived from an EMBL/GenBank/DDBJ whole genome shotgun (WGS) entry which is preliminary data.</text>
</comment>
<dbReference type="PROSITE" id="PS51188">
    <property type="entry name" value="ZF_CR"/>
    <property type="match status" value="1"/>
</dbReference>
<accession>A0ABN0Y3P6</accession>
<feature type="repeat" description="CXXCXGXG motif" evidence="9">
    <location>
        <begin position="173"/>
        <end position="180"/>
    </location>
</feature>
<dbReference type="InterPro" id="IPR008971">
    <property type="entry name" value="HSP40/DnaJ_pept-bd"/>
</dbReference>
<feature type="binding site" evidence="9">
    <location>
        <position position="156"/>
    </location>
    <ligand>
        <name>Zn(2+)</name>
        <dbReference type="ChEBI" id="CHEBI:29105"/>
        <label>1</label>
    </ligand>
</feature>
<dbReference type="PROSITE" id="PS00636">
    <property type="entry name" value="DNAJ_1"/>
    <property type="match status" value="1"/>
</dbReference>
<dbReference type="CDD" id="cd06257">
    <property type="entry name" value="DnaJ"/>
    <property type="match status" value="1"/>
</dbReference>
<dbReference type="PRINTS" id="PR00625">
    <property type="entry name" value="JDOMAIN"/>
</dbReference>
<keyword evidence="5 9" id="KW-0863">Zinc-finger</keyword>
<evidence type="ECO:0000259" key="11">
    <source>
        <dbReference type="PROSITE" id="PS50076"/>
    </source>
</evidence>
<feature type="binding site" evidence="9">
    <location>
        <position position="176"/>
    </location>
    <ligand>
        <name>Zn(2+)</name>
        <dbReference type="ChEBI" id="CHEBI:29105"/>
        <label>2</label>
    </ligand>
</feature>
<dbReference type="PANTHER" id="PTHR43096">
    <property type="entry name" value="DNAJ HOMOLOG 1, MITOCHONDRIAL-RELATED"/>
    <property type="match status" value="1"/>
</dbReference>
<keyword evidence="14" id="KW-1185">Reference proteome</keyword>
<feature type="repeat" description="CXXCXGXG motif" evidence="9">
    <location>
        <begin position="209"/>
        <end position="216"/>
    </location>
</feature>
<dbReference type="PANTHER" id="PTHR43096:SF48">
    <property type="entry name" value="CHAPERONE PROTEIN DNAJ"/>
    <property type="match status" value="1"/>
</dbReference>
<dbReference type="SUPFAM" id="SSF46565">
    <property type="entry name" value="Chaperone J-domain"/>
    <property type="match status" value="1"/>
</dbReference>
<keyword evidence="3 9" id="KW-0479">Metal-binding</keyword>
<keyword evidence="6 9" id="KW-0862">Zinc</keyword>
<comment type="subunit">
    <text evidence="9">Homodimer.</text>
</comment>
<comment type="subcellular location">
    <subcellularLocation>
        <location evidence="9">Cytoplasm</location>
    </subcellularLocation>
</comment>
<dbReference type="InterPro" id="IPR012724">
    <property type="entry name" value="DnaJ"/>
</dbReference>
<dbReference type="CDD" id="cd10719">
    <property type="entry name" value="DnaJ_zf"/>
    <property type="match status" value="1"/>
</dbReference>
<dbReference type="Gene3D" id="2.10.230.10">
    <property type="entry name" value="Heat shock protein DnaJ, cysteine-rich domain"/>
    <property type="match status" value="1"/>
</dbReference>
<evidence type="ECO:0000256" key="5">
    <source>
        <dbReference type="ARBA" id="ARBA00022771"/>
    </source>
</evidence>
<sequence length="402" mass="42670">MAQRDYYEILGVERTIDAGGLKSAYRKLAMQHHPDRNGGSEESVAMFKELSEAYSVLSDDDKRAAYDRYGHAGVNGGAGGGNPFGQGGGQGFHDINDIFSQVFGDAFGDAFGGRGGGRANHGPRRGSDLRYDMEITLEQAYQGTELEISVPTTMSCEPCDGSGAKAGSKPTICSTCGGAGRVRQANGFFQVERTCPRCGGSGEMISDPCPECRGQGQVRKTRRLSLKVPAGVDDGSRIRLTGEGEAGQRGGPRGDLYVFISVKTHELFERDNLDLLVTVPVPMTVAALGGSIDAPCLVSTSCDGACKQQVDVPAGSQTGKTVRIKGKGMPHLNGRTRGDLVVELFVETPSDLTARQKELLQELADSLGEKQTPRNTSFAGKAKRFWADVMGGETDGSKEDAA</sequence>
<dbReference type="SUPFAM" id="SSF49493">
    <property type="entry name" value="HSP40/DnaJ peptide-binding domain"/>
    <property type="match status" value="2"/>
</dbReference>
<evidence type="ECO:0000256" key="2">
    <source>
        <dbReference type="ARBA" id="ARBA00022705"/>
    </source>
</evidence>
<feature type="binding site" evidence="9">
    <location>
        <position position="209"/>
    </location>
    <ligand>
        <name>Zn(2+)</name>
        <dbReference type="ChEBI" id="CHEBI:29105"/>
        <label>1</label>
    </ligand>
</feature>
<dbReference type="PROSITE" id="PS50076">
    <property type="entry name" value="DNAJ_2"/>
    <property type="match status" value="1"/>
</dbReference>
<feature type="domain" description="CR-type" evidence="12">
    <location>
        <begin position="143"/>
        <end position="221"/>
    </location>
</feature>
<comment type="function">
    <text evidence="9">Participates actively in the response to hyperosmotic and heat shock by preventing the aggregation of stress-denatured proteins and by disaggregating proteins, also in an autonomous, DnaK-independent fashion. Unfolded proteins bind initially to DnaJ; upon interaction with the DnaJ-bound protein, DnaK hydrolyzes its bound ATP, resulting in the formation of a stable complex. GrpE releases ADP from DnaK; ATP binding to DnaK triggers the release of the substrate protein, thus completing the reaction cycle. Several rounds of ATP-dependent interactions between DnaJ, DnaK and GrpE are required for fully efficient folding. Also involved, together with DnaK and GrpE, in the DNA replication of plasmids through activation of initiation proteins.</text>
</comment>
<evidence type="ECO:0000313" key="13">
    <source>
        <dbReference type="EMBL" id="GAA0381961.1"/>
    </source>
</evidence>
<feature type="zinc finger region" description="CR-type" evidence="10">
    <location>
        <begin position="143"/>
        <end position="221"/>
    </location>
</feature>
<name>A0ABN0Y3P6_9CAUL</name>
<feature type="binding site" evidence="9">
    <location>
        <position position="212"/>
    </location>
    <ligand>
        <name>Zn(2+)</name>
        <dbReference type="ChEBI" id="CHEBI:29105"/>
        <label>1</label>
    </ligand>
</feature>
<dbReference type="Proteomes" id="UP001500791">
    <property type="component" value="Unassembled WGS sequence"/>
</dbReference>
<feature type="binding site" evidence="9">
    <location>
        <position position="195"/>
    </location>
    <ligand>
        <name>Zn(2+)</name>
        <dbReference type="ChEBI" id="CHEBI:29105"/>
        <label>2</label>
    </ligand>
</feature>
<dbReference type="Pfam" id="PF00226">
    <property type="entry name" value="DnaJ"/>
    <property type="match status" value="1"/>
</dbReference>
<evidence type="ECO:0000256" key="9">
    <source>
        <dbReference type="HAMAP-Rule" id="MF_01152"/>
    </source>
</evidence>
<dbReference type="InterPro" id="IPR001623">
    <property type="entry name" value="DnaJ_domain"/>
</dbReference>
<dbReference type="NCBIfam" id="NF008035">
    <property type="entry name" value="PRK10767.1"/>
    <property type="match status" value="1"/>
</dbReference>
<dbReference type="InterPro" id="IPR002939">
    <property type="entry name" value="DnaJ_C"/>
</dbReference>
<keyword evidence="8 9" id="KW-0143">Chaperone</keyword>